<evidence type="ECO:0000256" key="1">
    <source>
        <dbReference type="ARBA" id="ARBA00023157"/>
    </source>
</evidence>
<feature type="signal peptide" evidence="2">
    <location>
        <begin position="1"/>
        <end position="22"/>
    </location>
</feature>
<keyword evidence="2" id="KW-0732">Signal</keyword>
<dbReference type="EC" id="3.1.1.77" evidence="4"/>
<dbReference type="EMBL" id="CACVKT020008420">
    <property type="protein sequence ID" value="CAC5415350.1"/>
    <property type="molecule type" value="Genomic_DNA"/>
</dbReference>
<keyword evidence="5" id="KW-1185">Reference proteome</keyword>
<dbReference type="AlphaFoldDB" id="A0A6J8E4E8"/>
<dbReference type="GO" id="GO:0009104">
    <property type="term" value="P:lipopolysaccharide catabolic process"/>
    <property type="evidence" value="ECO:0007669"/>
    <property type="project" value="TreeGrafter"/>
</dbReference>
<dbReference type="GO" id="GO:0050528">
    <property type="term" value="F:acyloxyacyl hydrolase activity"/>
    <property type="evidence" value="ECO:0007669"/>
    <property type="project" value="UniProtKB-EC"/>
</dbReference>
<dbReference type="Pfam" id="PF00657">
    <property type="entry name" value="Lipase_GDSL"/>
    <property type="match status" value="1"/>
</dbReference>
<dbReference type="Gene3D" id="3.40.50.1110">
    <property type="entry name" value="SGNH hydrolase"/>
    <property type="match status" value="1"/>
</dbReference>
<dbReference type="SMART" id="SM00741">
    <property type="entry name" value="SapB"/>
    <property type="match status" value="1"/>
</dbReference>
<dbReference type="InterPro" id="IPR048593">
    <property type="entry name" value="AOAH_Saposin_N"/>
</dbReference>
<reference evidence="4 5" key="1">
    <citation type="submission" date="2020-06" db="EMBL/GenBank/DDBJ databases">
        <authorList>
            <person name="Li R."/>
            <person name="Bekaert M."/>
        </authorList>
    </citation>
    <scope>NUCLEOTIDE SEQUENCE [LARGE SCALE GENOMIC DNA]</scope>
    <source>
        <strain evidence="5">wild</strain>
    </source>
</reference>
<dbReference type="InterPro" id="IPR036514">
    <property type="entry name" value="SGNH_hydro_sf"/>
</dbReference>
<dbReference type="PROSITE" id="PS50015">
    <property type="entry name" value="SAP_B"/>
    <property type="match status" value="1"/>
</dbReference>
<accession>A0A6J8E4E8</accession>
<feature type="chain" id="PRO_5026820243" evidence="2">
    <location>
        <begin position="23"/>
        <end position="561"/>
    </location>
</feature>
<dbReference type="Proteomes" id="UP000507470">
    <property type="component" value="Unassembled WGS sequence"/>
</dbReference>
<protein>
    <submittedName>
        <fullName evidence="4">AOAH</fullName>
        <ecNumber evidence="4">3.1.1.77</ecNumber>
    </submittedName>
</protein>
<dbReference type="PANTHER" id="PTHR15010:SF0">
    <property type="entry name" value="ACYLOXYACYL HYDROLASE"/>
    <property type="match status" value="1"/>
</dbReference>
<name>A0A6J8E4E8_MYTCO</name>
<dbReference type="InterPro" id="IPR039676">
    <property type="entry name" value="AOAH"/>
</dbReference>
<evidence type="ECO:0000313" key="4">
    <source>
        <dbReference type="EMBL" id="CAC5415350.1"/>
    </source>
</evidence>
<dbReference type="GO" id="GO:0005509">
    <property type="term" value="F:calcium ion binding"/>
    <property type="evidence" value="ECO:0007669"/>
    <property type="project" value="TreeGrafter"/>
</dbReference>
<dbReference type="PANTHER" id="PTHR15010">
    <property type="entry name" value="ACYLOXYACYL HYDROLASE"/>
    <property type="match status" value="1"/>
</dbReference>
<dbReference type="SUPFAM" id="SSF52266">
    <property type="entry name" value="SGNH hydrolase"/>
    <property type="match status" value="1"/>
</dbReference>
<dbReference type="InterPro" id="IPR011001">
    <property type="entry name" value="Saposin-like"/>
</dbReference>
<keyword evidence="4" id="KW-0378">Hydrolase</keyword>
<evidence type="ECO:0000313" key="5">
    <source>
        <dbReference type="Proteomes" id="UP000507470"/>
    </source>
</evidence>
<organism evidence="4 5">
    <name type="scientific">Mytilus coruscus</name>
    <name type="common">Sea mussel</name>
    <dbReference type="NCBI Taxonomy" id="42192"/>
    <lineage>
        <taxon>Eukaryota</taxon>
        <taxon>Metazoa</taxon>
        <taxon>Spiralia</taxon>
        <taxon>Lophotrochozoa</taxon>
        <taxon>Mollusca</taxon>
        <taxon>Bivalvia</taxon>
        <taxon>Autobranchia</taxon>
        <taxon>Pteriomorphia</taxon>
        <taxon>Mytilida</taxon>
        <taxon>Mytiloidea</taxon>
        <taxon>Mytilidae</taxon>
        <taxon>Mytilinae</taxon>
        <taxon>Mytilus</taxon>
    </lineage>
</organism>
<gene>
    <name evidence="4" type="ORF">MCOR_48051</name>
</gene>
<sequence>MSLGKTVAFVLVFVICLHGSKASRSRNFLNFGANGGTNCATCTVIFTFGEQLATIHNETVTKSLERFCNYLPPAVAIPCKVFVDYIAYEIIRVLPAKYNPDEACQGLGFCFTDTGEEQCHLFPKPKVSRVFNAGRKRAAPNICELPGIKEICKLIDKIFDGHMPAVDLDGDRFSVMKTFRGTSWRGKDCDDGSKDIHPGSRPHFSDVNKDTNCNGIYGADSSGNAYEDQLCLNSQQRGAVVLGDSISAHFHLPREWFNTTEMSYVVFEPLLNILENELDWPELSSMTGFIPNPYPMINHGPTDSVYMRLKARNRCNHRDYQNIAVNGARSGSMDDIMLSLFRNPTADYPVILFYALVGNDVCNGHPDTIDHMTKPDQMKNNTMKTLKYLDQTLPKGSHVFLTALADGRVLYDSLHNRIHPIGSLRNDVTYANFYDYFNCLQVSPCTGWMNSNDTMRNLTTERANELNSILQQLSTEYQSKNYKLYYVNNPINQVLNEYEKNGGQKWELLEPVDGFHSNQIGQALTAKVVWENLETNYPDVIGPENPNNSKIEQIFGLQGGY</sequence>
<dbReference type="InterPro" id="IPR001087">
    <property type="entry name" value="GDSL"/>
</dbReference>
<dbReference type="Gene3D" id="1.10.225.10">
    <property type="entry name" value="Saposin-like"/>
    <property type="match status" value="1"/>
</dbReference>
<feature type="domain" description="Saposin B-type" evidence="3">
    <location>
        <begin position="35"/>
        <end position="114"/>
    </location>
</feature>
<keyword evidence="1" id="KW-1015">Disulfide bond</keyword>
<proteinExistence type="predicted"/>
<dbReference type="InterPro" id="IPR008139">
    <property type="entry name" value="SaposinB_dom"/>
</dbReference>
<dbReference type="OrthoDB" id="14839at2759"/>
<evidence type="ECO:0000256" key="2">
    <source>
        <dbReference type="SAM" id="SignalP"/>
    </source>
</evidence>
<dbReference type="Pfam" id="PF20825">
    <property type="entry name" value="Saposin"/>
    <property type="match status" value="1"/>
</dbReference>
<evidence type="ECO:0000259" key="3">
    <source>
        <dbReference type="PROSITE" id="PS50015"/>
    </source>
</evidence>
<dbReference type="SUPFAM" id="SSF47862">
    <property type="entry name" value="Saposin"/>
    <property type="match status" value="1"/>
</dbReference>